<name>A0A9P6LB36_9AGAM</name>
<dbReference type="InterPro" id="IPR027417">
    <property type="entry name" value="P-loop_NTPase"/>
</dbReference>
<protein>
    <recommendedName>
        <fullName evidence="3">NB-ARC domain-containing protein</fullName>
    </recommendedName>
</protein>
<accession>A0A9P6LB36</accession>
<dbReference type="AlphaFoldDB" id="A0A9P6LB36"/>
<dbReference type="PANTHER" id="PTHR47691:SF3">
    <property type="entry name" value="HTH-TYPE TRANSCRIPTIONAL REGULATOR RV0890C-RELATED"/>
    <property type="match status" value="1"/>
</dbReference>
<dbReference type="Gene3D" id="3.40.50.300">
    <property type="entry name" value="P-loop containing nucleotide triphosphate hydrolases"/>
    <property type="match status" value="1"/>
</dbReference>
<proteinExistence type="predicted"/>
<dbReference type="CDD" id="cd21037">
    <property type="entry name" value="MLKL_NTD"/>
    <property type="match status" value="1"/>
</dbReference>
<gene>
    <name evidence="1" type="ORF">BJ322DRAFT_1104480</name>
</gene>
<keyword evidence="2" id="KW-1185">Reference proteome</keyword>
<reference evidence="1" key="1">
    <citation type="journal article" date="2020" name="Nat. Commun.">
        <title>Large-scale genome sequencing of mycorrhizal fungi provides insights into the early evolution of symbiotic traits.</title>
        <authorList>
            <person name="Miyauchi S."/>
            <person name="Kiss E."/>
            <person name="Kuo A."/>
            <person name="Drula E."/>
            <person name="Kohler A."/>
            <person name="Sanchez-Garcia M."/>
            <person name="Morin E."/>
            <person name="Andreopoulos B."/>
            <person name="Barry K.W."/>
            <person name="Bonito G."/>
            <person name="Buee M."/>
            <person name="Carver A."/>
            <person name="Chen C."/>
            <person name="Cichocki N."/>
            <person name="Clum A."/>
            <person name="Culley D."/>
            <person name="Crous P.W."/>
            <person name="Fauchery L."/>
            <person name="Girlanda M."/>
            <person name="Hayes R.D."/>
            <person name="Keri Z."/>
            <person name="LaButti K."/>
            <person name="Lipzen A."/>
            <person name="Lombard V."/>
            <person name="Magnuson J."/>
            <person name="Maillard F."/>
            <person name="Murat C."/>
            <person name="Nolan M."/>
            <person name="Ohm R.A."/>
            <person name="Pangilinan J."/>
            <person name="Pereira M.F."/>
            <person name="Perotto S."/>
            <person name="Peter M."/>
            <person name="Pfister S."/>
            <person name="Riley R."/>
            <person name="Sitrit Y."/>
            <person name="Stielow J.B."/>
            <person name="Szollosi G."/>
            <person name="Zifcakova L."/>
            <person name="Stursova M."/>
            <person name="Spatafora J.W."/>
            <person name="Tedersoo L."/>
            <person name="Vaario L.M."/>
            <person name="Yamada A."/>
            <person name="Yan M."/>
            <person name="Wang P."/>
            <person name="Xu J."/>
            <person name="Bruns T."/>
            <person name="Baldrian P."/>
            <person name="Vilgalys R."/>
            <person name="Dunand C."/>
            <person name="Henrissat B."/>
            <person name="Grigoriev I.V."/>
            <person name="Hibbett D."/>
            <person name="Nagy L.G."/>
            <person name="Martin F.M."/>
        </authorList>
    </citation>
    <scope>NUCLEOTIDE SEQUENCE</scope>
    <source>
        <strain evidence="1">UH-Tt-Lm1</strain>
    </source>
</reference>
<dbReference type="InterPro" id="IPR019734">
    <property type="entry name" value="TPR_rpt"/>
</dbReference>
<dbReference type="InterPro" id="IPR011990">
    <property type="entry name" value="TPR-like_helical_dom_sf"/>
</dbReference>
<organism evidence="1 2">
    <name type="scientific">Thelephora terrestris</name>
    <dbReference type="NCBI Taxonomy" id="56493"/>
    <lineage>
        <taxon>Eukaryota</taxon>
        <taxon>Fungi</taxon>
        <taxon>Dikarya</taxon>
        <taxon>Basidiomycota</taxon>
        <taxon>Agaricomycotina</taxon>
        <taxon>Agaricomycetes</taxon>
        <taxon>Thelephorales</taxon>
        <taxon>Thelephoraceae</taxon>
        <taxon>Thelephora</taxon>
    </lineage>
</organism>
<dbReference type="InterPro" id="IPR059179">
    <property type="entry name" value="MLKL-like_MCAfunc"/>
</dbReference>
<evidence type="ECO:0008006" key="3">
    <source>
        <dbReference type="Google" id="ProtNLM"/>
    </source>
</evidence>
<dbReference type="Gene3D" id="1.25.40.10">
    <property type="entry name" value="Tetratricopeptide repeat domain"/>
    <property type="match status" value="1"/>
</dbReference>
<sequence>MTTNSLQPEGGHDGAFSSLSASIEALNLVNQNTSVESAKSVFGSAGVLLATIRDLMVNQQDYVVLGFSCAGVCQALDRGLSGRRMEELSGSVLWAIEKLTTTVAAIQEQIVKQDQKNPALPSFHARNDKEMIAAWGRDFDRVLHIFNMELSINNHMVLLNIHRDVQAVQGGTDGRHQPIQASIPLGELPPPPPGACFGRDALIEKIVGLADTFNSIALIGAGGIGKTSVALAVLHHDRIQEQFGSNRRFVRCDNFPASRPNFLRRLSKVIGADMRDPEDLVSLRPFLSLTKMIIVLDNAESILDPQGTDGKEIYDAVEELSRFSNICLAITSRITTVPPNCETIEISMLSMEAAHDVFYRIYKYGKQSDLVNDILRQMDFHPLSVTLLATVAHQYKWDNGRLAKEWKQRQTGVLHTEHNDSLAATINLSLASPMFQGLGPDARRLLEVIAFFPQGVDENNLDWLFPTIPNINAIFDKFCILSLTYRSDGFVTMLAPLRDHLRPINPKRSSLLCAAKELYFTRLSVDVDPNTPTFGETRWIISEDVNLEHLLDVFTSIDKRSDSVWSACGDFIKHLYWHKPRQTILRSRIECLPDDHPSKPECLFRLSRLFNSMGNNLDQILFLLRVLEIRSKEGDQYRVAQTLLELSGANRMLGLREEGIRQVKEALKIMERVGRATDRAVCLNALAYSLHDDKQLDEARDAASRAIALSEKGQELETFRSHHILGAIYSSEGERKKAIHHYEVALGIASPFKWHTPMFWIHHSMANLFCDEGTFDDAQAHITQAKLHAADDTYCLGRAMEVQARILYRQKWLADAIPEAACAIETLERLGAVAGFDASRALQDIEPATESQAISGG</sequence>
<reference evidence="1" key="2">
    <citation type="submission" date="2020-11" db="EMBL/GenBank/DDBJ databases">
        <authorList>
            <consortium name="DOE Joint Genome Institute"/>
            <person name="Kuo A."/>
            <person name="Miyauchi S."/>
            <person name="Kiss E."/>
            <person name="Drula E."/>
            <person name="Kohler A."/>
            <person name="Sanchez-Garcia M."/>
            <person name="Andreopoulos B."/>
            <person name="Barry K.W."/>
            <person name="Bonito G."/>
            <person name="Buee M."/>
            <person name="Carver A."/>
            <person name="Chen C."/>
            <person name="Cichocki N."/>
            <person name="Clum A."/>
            <person name="Culley D."/>
            <person name="Crous P.W."/>
            <person name="Fauchery L."/>
            <person name="Girlanda M."/>
            <person name="Hayes R."/>
            <person name="Keri Z."/>
            <person name="Labutti K."/>
            <person name="Lipzen A."/>
            <person name="Lombard V."/>
            <person name="Magnuson J."/>
            <person name="Maillard F."/>
            <person name="Morin E."/>
            <person name="Murat C."/>
            <person name="Nolan M."/>
            <person name="Ohm R."/>
            <person name="Pangilinan J."/>
            <person name="Pereira M."/>
            <person name="Perotto S."/>
            <person name="Peter M."/>
            <person name="Riley R."/>
            <person name="Sitrit Y."/>
            <person name="Stielow B."/>
            <person name="Szollosi G."/>
            <person name="Zifcakova L."/>
            <person name="Stursova M."/>
            <person name="Spatafora J.W."/>
            <person name="Tedersoo L."/>
            <person name="Vaario L.-M."/>
            <person name="Yamada A."/>
            <person name="Yan M."/>
            <person name="Wang P."/>
            <person name="Xu J."/>
            <person name="Bruns T."/>
            <person name="Baldrian P."/>
            <person name="Vilgalys R."/>
            <person name="Henrissat B."/>
            <person name="Grigoriev I.V."/>
            <person name="Hibbett D."/>
            <person name="Nagy L.G."/>
            <person name="Martin F.M."/>
        </authorList>
    </citation>
    <scope>NUCLEOTIDE SEQUENCE</scope>
    <source>
        <strain evidence="1">UH-Tt-Lm1</strain>
    </source>
</reference>
<dbReference type="SMART" id="SM00028">
    <property type="entry name" value="TPR"/>
    <property type="match status" value="3"/>
</dbReference>
<dbReference type="OrthoDB" id="1534087at2759"/>
<dbReference type="PANTHER" id="PTHR47691">
    <property type="entry name" value="REGULATOR-RELATED"/>
    <property type="match status" value="1"/>
</dbReference>
<dbReference type="Proteomes" id="UP000736335">
    <property type="component" value="Unassembled WGS sequence"/>
</dbReference>
<dbReference type="SUPFAM" id="SSF48452">
    <property type="entry name" value="TPR-like"/>
    <property type="match status" value="2"/>
</dbReference>
<comment type="caution">
    <text evidence="1">The sequence shown here is derived from an EMBL/GenBank/DDBJ whole genome shotgun (WGS) entry which is preliminary data.</text>
</comment>
<evidence type="ECO:0000313" key="1">
    <source>
        <dbReference type="EMBL" id="KAF9790833.1"/>
    </source>
</evidence>
<dbReference type="EMBL" id="WIUZ02000002">
    <property type="protein sequence ID" value="KAF9790833.1"/>
    <property type="molecule type" value="Genomic_DNA"/>
</dbReference>
<dbReference type="SUPFAM" id="SSF52540">
    <property type="entry name" value="P-loop containing nucleoside triphosphate hydrolases"/>
    <property type="match status" value="1"/>
</dbReference>
<evidence type="ECO:0000313" key="2">
    <source>
        <dbReference type="Proteomes" id="UP000736335"/>
    </source>
</evidence>